<keyword evidence="2" id="KW-0238">DNA-binding</keyword>
<sequence>MPLATTRRAGLVDQVIGQLRDAIGQGDWAVGERIPTEAALAETLGVGRNTVREAVRALAHSGLLEVRQGDGTYVRATSEVSGAIRRLCGSELREVLQVRRSLEVEGARLAATERTEEELARLTELLAERDRAQQEKNHEEFVRTDTEFHTYVVHCGHNGLLSELYRGLSEAISASVAATSHDTLEEKVEIGHGGLLAAIADRDPARAVAEASGFLELLLLREESESPRR</sequence>
<dbReference type="AlphaFoldDB" id="A0A5N0V372"/>
<evidence type="ECO:0000256" key="3">
    <source>
        <dbReference type="ARBA" id="ARBA00023163"/>
    </source>
</evidence>
<name>A0A5N0V372_9PSEU</name>
<protein>
    <submittedName>
        <fullName evidence="5">FadR family transcriptional regulator</fullName>
    </submittedName>
</protein>
<dbReference type="SUPFAM" id="SSF48008">
    <property type="entry name" value="GntR ligand-binding domain-like"/>
    <property type="match status" value="1"/>
</dbReference>
<dbReference type="InterPro" id="IPR011711">
    <property type="entry name" value="GntR_C"/>
</dbReference>
<keyword evidence="1" id="KW-0805">Transcription regulation</keyword>
<organism evidence="5 6">
    <name type="scientific">Amycolatopsis acidicola</name>
    <dbReference type="NCBI Taxonomy" id="2596893"/>
    <lineage>
        <taxon>Bacteria</taxon>
        <taxon>Bacillati</taxon>
        <taxon>Actinomycetota</taxon>
        <taxon>Actinomycetes</taxon>
        <taxon>Pseudonocardiales</taxon>
        <taxon>Pseudonocardiaceae</taxon>
        <taxon>Amycolatopsis</taxon>
    </lineage>
</organism>
<dbReference type="Proteomes" id="UP000319769">
    <property type="component" value="Unassembled WGS sequence"/>
</dbReference>
<reference evidence="5" key="1">
    <citation type="submission" date="2019-09" db="EMBL/GenBank/DDBJ databases">
        <authorList>
            <person name="Teo W.F.A."/>
            <person name="Duangmal K."/>
        </authorList>
    </citation>
    <scope>NUCLEOTIDE SEQUENCE [LARGE SCALE GENOMIC DNA]</scope>
    <source>
        <strain evidence="5">K81G1</strain>
    </source>
</reference>
<dbReference type="PROSITE" id="PS50949">
    <property type="entry name" value="HTH_GNTR"/>
    <property type="match status" value="1"/>
</dbReference>
<dbReference type="InterPro" id="IPR036388">
    <property type="entry name" value="WH-like_DNA-bd_sf"/>
</dbReference>
<dbReference type="GO" id="GO:0003677">
    <property type="term" value="F:DNA binding"/>
    <property type="evidence" value="ECO:0007669"/>
    <property type="project" value="UniProtKB-KW"/>
</dbReference>
<dbReference type="EMBL" id="VMNW02000019">
    <property type="protein sequence ID" value="KAA9160836.1"/>
    <property type="molecule type" value="Genomic_DNA"/>
</dbReference>
<dbReference type="RefSeq" id="WP_144751327.1">
    <property type="nucleotide sequence ID" value="NZ_VMNW02000019.1"/>
</dbReference>
<dbReference type="SMART" id="SM00895">
    <property type="entry name" value="FCD"/>
    <property type="match status" value="1"/>
</dbReference>
<dbReference type="InterPro" id="IPR000524">
    <property type="entry name" value="Tscrpt_reg_HTH_GntR"/>
</dbReference>
<evidence type="ECO:0000256" key="2">
    <source>
        <dbReference type="ARBA" id="ARBA00023125"/>
    </source>
</evidence>
<keyword evidence="3" id="KW-0804">Transcription</keyword>
<dbReference type="Pfam" id="PF00392">
    <property type="entry name" value="GntR"/>
    <property type="match status" value="1"/>
</dbReference>
<dbReference type="Gene3D" id="1.20.120.530">
    <property type="entry name" value="GntR ligand-binding domain-like"/>
    <property type="match status" value="1"/>
</dbReference>
<comment type="caution">
    <text evidence="5">The sequence shown here is derived from an EMBL/GenBank/DDBJ whole genome shotgun (WGS) entry which is preliminary data.</text>
</comment>
<dbReference type="Gene3D" id="1.10.10.10">
    <property type="entry name" value="Winged helix-like DNA-binding domain superfamily/Winged helix DNA-binding domain"/>
    <property type="match status" value="1"/>
</dbReference>
<dbReference type="InterPro" id="IPR036390">
    <property type="entry name" value="WH_DNA-bd_sf"/>
</dbReference>
<dbReference type="SMART" id="SM00345">
    <property type="entry name" value="HTH_GNTR"/>
    <property type="match status" value="1"/>
</dbReference>
<keyword evidence="6" id="KW-1185">Reference proteome</keyword>
<dbReference type="OrthoDB" id="5450856at2"/>
<accession>A0A5N0V372</accession>
<feature type="domain" description="HTH gntR-type" evidence="4">
    <location>
        <begin position="9"/>
        <end position="77"/>
    </location>
</feature>
<dbReference type="PANTHER" id="PTHR43537:SF47">
    <property type="entry name" value="REGULATORY PROTEIN GNTR HTH"/>
    <property type="match status" value="1"/>
</dbReference>
<dbReference type="PRINTS" id="PR00035">
    <property type="entry name" value="HTHGNTR"/>
</dbReference>
<evidence type="ECO:0000256" key="1">
    <source>
        <dbReference type="ARBA" id="ARBA00023015"/>
    </source>
</evidence>
<gene>
    <name evidence="5" type="ORF">FPZ12_015550</name>
</gene>
<dbReference type="SUPFAM" id="SSF46785">
    <property type="entry name" value="Winged helix' DNA-binding domain"/>
    <property type="match status" value="1"/>
</dbReference>
<evidence type="ECO:0000259" key="4">
    <source>
        <dbReference type="PROSITE" id="PS50949"/>
    </source>
</evidence>
<proteinExistence type="predicted"/>
<dbReference type="InterPro" id="IPR008920">
    <property type="entry name" value="TF_FadR/GntR_C"/>
</dbReference>
<evidence type="ECO:0000313" key="5">
    <source>
        <dbReference type="EMBL" id="KAA9160836.1"/>
    </source>
</evidence>
<dbReference type="CDD" id="cd07377">
    <property type="entry name" value="WHTH_GntR"/>
    <property type="match status" value="1"/>
</dbReference>
<dbReference type="GO" id="GO:0003700">
    <property type="term" value="F:DNA-binding transcription factor activity"/>
    <property type="evidence" value="ECO:0007669"/>
    <property type="project" value="InterPro"/>
</dbReference>
<dbReference type="PANTHER" id="PTHR43537">
    <property type="entry name" value="TRANSCRIPTIONAL REGULATOR, GNTR FAMILY"/>
    <property type="match status" value="1"/>
</dbReference>
<dbReference type="Pfam" id="PF07729">
    <property type="entry name" value="FCD"/>
    <property type="match status" value="1"/>
</dbReference>
<evidence type="ECO:0000313" key="6">
    <source>
        <dbReference type="Proteomes" id="UP000319769"/>
    </source>
</evidence>